<keyword evidence="4" id="KW-0418">Kinase</keyword>
<dbReference type="InterPro" id="IPR029033">
    <property type="entry name" value="His_PPase_superfam"/>
</dbReference>
<dbReference type="InterPro" id="IPR027417">
    <property type="entry name" value="P-loop_NTPase"/>
</dbReference>
<accession>A0A433QU86</accession>
<keyword evidence="5" id="KW-1185">Reference proteome</keyword>
<proteinExistence type="predicted"/>
<dbReference type="SUPFAM" id="SSF53254">
    <property type="entry name" value="Phosphoglycerate mutase-like"/>
    <property type="match status" value="1"/>
</dbReference>
<protein>
    <submittedName>
        <fullName evidence="4">6-phosphofructo-2-kinase-domain-containing protein</fullName>
    </submittedName>
</protein>
<dbReference type="GO" id="GO:0006000">
    <property type="term" value="P:fructose metabolic process"/>
    <property type="evidence" value="ECO:0007669"/>
    <property type="project" value="InterPro"/>
</dbReference>
<gene>
    <name evidence="4" type="ORF">BC938DRAFT_472120</name>
</gene>
<comment type="caution">
    <text evidence="4">The sequence shown here is derived from an EMBL/GenBank/DDBJ whole genome shotgun (WGS) entry which is preliminary data.</text>
</comment>
<keyword evidence="4" id="KW-0808">Transferase</keyword>
<dbReference type="FunFam" id="3.40.50.300:FF:000644">
    <property type="entry name" value="GpmB, Fructose-2,6-bisphosphatase"/>
    <property type="match status" value="1"/>
</dbReference>
<dbReference type="SUPFAM" id="SSF52540">
    <property type="entry name" value="P-loop containing nucleoside triphosphate hydrolases"/>
    <property type="match status" value="1"/>
</dbReference>
<dbReference type="Proteomes" id="UP000274822">
    <property type="component" value="Unassembled WGS sequence"/>
</dbReference>
<dbReference type="GO" id="GO:0004331">
    <property type="term" value="F:fructose-2,6-bisphosphate 2-phosphatase activity"/>
    <property type="evidence" value="ECO:0007669"/>
    <property type="project" value="TreeGrafter"/>
</dbReference>
<evidence type="ECO:0000259" key="3">
    <source>
        <dbReference type="Pfam" id="PF01591"/>
    </source>
</evidence>
<organism evidence="4 5">
    <name type="scientific">Jimgerdemannia flammicorona</name>
    <dbReference type="NCBI Taxonomy" id="994334"/>
    <lineage>
        <taxon>Eukaryota</taxon>
        <taxon>Fungi</taxon>
        <taxon>Fungi incertae sedis</taxon>
        <taxon>Mucoromycota</taxon>
        <taxon>Mucoromycotina</taxon>
        <taxon>Endogonomycetes</taxon>
        <taxon>Endogonales</taxon>
        <taxon>Endogonaceae</taxon>
        <taxon>Jimgerdemannia</taxon>
    </lineage>
</organism>
<reference evidence="4 5" key="1">
    <citation type="journal article" date="2018" name="New Phytol.">
        <title>Phylogenomics of Endogonaceae and evolution of mycorrhizas within Mucoromycota.</title>
        <authorList>
            <person name="Chang Y."/>
            <person name="Desiro A."/>
            <person name="Na H."/>
            <person name="Sandor L."/>
            <person name="Lipzen A."/>
            <person name="Clum A."/>
            <person name="Barry K."/>
            <person name="Grigoriev I.V."/>
            <person name="Martin F.M."/>
            <person name="Stajich J.E."/>
            <person name="Smith M.E."/>
            <person name="Bonito G."/>
            <person name="Spatafora J.W."/>
        </authorList>
    </citation>
    <scope>NUCLEOTIDE SEQUENCE [LARGE SCALE GENOMIC DNA]</scope>
    <source>
        <strain evidence="4 5">AD002</strain>
    </source>
</reference>
<dbReference type="InterPro" id="IPR013079">
    <property type="entry name" value="6Phosfructo_kin"/>
</dbReference>
<dbReference type="PANTHER" id="PTHR10606">
    <property type="entry name" value="6-PHOSPHOFRUCTO-2-KINASE/FRUCTOSE-2,6-BISPHOSPHATASE"/>
    <property type="match status" value="1"/>
</dbReference>
<evidence type="ECO:0000313" key="4">
    <source>
        <dbReference type="EMBL" id="RUS33316.1"/>
    </source>
</evidence>
<keyword evidence="2" id="KW-0067">ATP-binding</keyword>
<name>A0A433QU86_9FUNG</name>
<dbReference type="Pfam" id="PF01591">
    <property type="entry name" value="6PF2K"/>
    <property type="match status" value="1"/>
</dbReference>
<dbReference type="PANTHER" id="PTHR10606:SF39">
    <property type="entry name" value="6-PHOSPHOFRUCTO-2-KINASE_FRUCTOSE-2,6-BISPHOSPHATASE YLR345W-RELATED"/>
    <property type="match status" value="1"/>
</dbReference>
<dbReference type="GO" id="GO:0006003">
    <property type="term" value="P:fructose 2,6-bisphosphate metabolic process"/>
    <property type="evidence" value="ECO:0007669"/>
    <property type="project" value="InterPro"/>
</dbReference>
<dbReference type="PRINTS" id="PR00991">
    <property type="entry name" value="6PFRUCTKNASE"/>
</dbReference>
<dbReference type="GO" id="GO:0003873">
    <property type="term" value="F:6-phosphofructo-2-kinase activity"/>
    <property type="evidence" value="ECO:0007669"/>
    <property type="project" value="InterPro"/>
</dbReference>
<dbReference type="PIRSF" id="PIRSF000709">
    <property type="entry name" value="6PFK_2-Ptase"/>
    <property type="match status" value="1"/>
</dbReference>
<dbReference type="AlphaFoldDB" id="A0A433QU86"/>
<evidence type="ECO:0000256" key="1">
    <source>
        <dbReference type="ARBA" id="ARBA00022741"/>
    </source>
</evidence>
<dbReference type="GO" id="GO:0005524">
    <property type="term" value="F:ATP binding"/>
    <property type="evidence" value="ECO:0007669"/>
    <property type="project" value="UniProtKB-KW"/>
</dbReference>
<sequence>MPVDKTMAAQLYKTTTGRLFHAGAIAIITVGLPARGKTHVSRSLCRYLRWLGVQTKVFSVGNYRRQRIGTRSNDFFAPGNLNTAAQRQEIAEECLRDMIDWLENGGGQVGIYDASNTTEERRRLLQELLTQNHIQAVFIGKHDDVSYSPKQSKSICNKSEIIEANIRSVKISSPDYIGWDPEEAVKDFKGRIDAHEPYYETITDLKLSFVKMMNVGEQIIVNNVNGYLQSRIVYYLMNLHINPRTIYFARNGESLNQRSYKADADLSEEGHRYAENLKNFLLSYREQKQAANSEEKPRQLTVGWDT</sequence>
<dbReference type="Gene3D" id="3.40.50.300">
    <property type="entry name" value="P-loop containing nucleotide triphosphate hydrolases"/>
    <property type="match status" value="1"/>
</dbReference>
<dbReference type="InterPro" id="IPR003094">
    <property type="entry name" value="6Pfruct_kin"/>
</dbReference>
<feature type="non-terminal residue" evidence="4">
    <location>
        <position position="306"/>
    </location>
</feature>
<dbReference type="EMBL" id="RBNJ01001288">
    <property type="protein sequence ID" value="RUS33316.1"/>
    <property type="molecule type" value="Genomic_DNA"/>
</dbReference>
<dbReference type="GO" id="GO:0005829">
    <property type="term" value="C:cytosol"/>
    <property type="evidence" value="ECO:0007669"/>
    <property type="project" value="TreeGrafter"/>
</dbReference>
<evidence type="ECO:0000313" key="5">
    <source>
        <dbReference type="Proteomes" id="UP000274822"/>
    </source>
</evidence>
<feature type="domain" description="6-phosphofructo-2-kinase" evidence="3">
    <location>
        <begin position="14"/>
        <end position="243"/>
    </location>
</feature>
<keyword evidence="1" id="KW-0547">Nucleotide-binding</keyword>
<evidence type="ECO:0000256" key="2">
    <source>
        <dbReference type="ARBA" id="ARBA00022840"/>
    </source>
</evidence>